<evidence type="ECO:0000256" key="1">
    <source>
        <dbReference type="ARBA" id="ARBA00004609"/>
    </source>
</evidence>
<evidence type="ECO:0000256" key="7">
    <source>
        <dbReference type="SAM" id="MobiDB-lite"/>
    </source>
</evidence>
<dbReference type="Gene3D" id="3.20.20.80">
    <property type="entry name" value="Glycosidases"/>
    <property type="match status" value="1"/>
</dbReference>
<evidence type="ECO:0000256" key="5">
    <source>
        <dbReference type="ARBA" id="ARBA00023180"/>
    </source>
</evidence>
<sequence>MEPITIKGSHFFYEQSGLQFFVRGIKYQYNPPLDRKGAKSTPANILQADPLIDIKDCERDIPFLKELGINTILVEYIRPDPETDHSPCMNAFQKAGIYVVVHLEASNESINQLQNWDRELKARWLRVVDNMAPFVNVLGFLSPSSYITYAFLKAAIRDVKKYIITKSYRQVPIISDGWVRGKDTLQPLNCGDKNSSIDVLFTHLEKCSDDTVTQQSIALTRKTLGDYPSPVVYMAQNCGSTNSVGSLHNIFDSNATSFLSGAIMSSYFGDFISKTPGIMDVEGYNATRGPQYATLSKEIASVQPSPTSIAQYTPTNTIPSVCESHFPVAYTSNVTPSGAVATMDFHIATSLPPTPNRRLCECMMASLECVASQQYRPQPFWIDAPRLSRNYPVPQENALKEGICKENPSWCLGSGSDPSVGQWGSFGGCNATERGSWILNRAFKAKNSDAGLCQSLNGTIIRSTVQDPPNDCKIMLAQAGPQGTGEVTYSAPELSREKRPGDIGDGATPSGSRIIPMVVVPVVLLLFIIGLLLFYLRWRRNNMKKQDEVFEKAELPGDAVAAKASSSPLTLNTTELSVTGNELNEADPDTALVELSGRDIQELDGVWNEMKYDVAETVYVELPTEFNTRGKSSQLS</sequence>
<dbReference type="GO" id="GO:0071970">
    <property type="term" value="P:fungal-type cell wall (1-&gt;3)-beta-D-glucan biosynthetic process"/>
    <property type="evidence" value="ECO:0007669"/>
    <property type="project" value="TreeGrafter"/>
</dbReference>
<proteinExistence type="inferred from homology"/>
<dbReference type="GO" id="GO:0042124">
    <property type="term" value="F:1,3-beta-glucanosyltransferase activity"/>
    <property type="evidence" value="ECO:0007669"/>
    <property type="project" value="TreeGrafter"/>
</dbReference>
<keyword evidence="5" id="KW-0325">Glycoprotein</keyword>
<keyword evidence="4" id="KW-1015">Disulfide bond</keyword>
<dbReference type="Pfam" id="PF03198">
    <property type="entry name" value="Glyco_hydro_72"/>
    <property type="match status" value="1"/>
</dbReference>
<organism evidence="9 10">
    <name type="scientific">Microthyrium microscopicum</name>
    <dbReference type="NCBI Taxonomy" id="703497"/>
    <lineage>
        <taxon>Eukaryota</taxon>
        <taxon>Fungi</taxon>
        <taxon>Dikarya</taxon>
        <taxon>Ascomycota</taxon>
        <taxon>Pezizomycotina</taxon>
        <taxon>Dothideomycetes</taxon>
        <taxon>Dothideomycetes incertae sedis</taxon>
        <taxon>Microthyriales</taxon>
        <taxon>Microthyriaceae</taxon>
        <taxon>Microthyrium</taxon>
    </lineage>
</organism>
<gene>
    <name evidence="9" type="ORF">BT63DRAFT_458535</name>
</gene>
<dbReference type="PANTHER" id="PTHR31468">
    <property type="entry name" value="1,3-BETA-GLUCANOSYLTRANSFERASE GAS1"/>
    <property type="match status" value="1"/>
</dbReference>
<dbReference type="OrthoDB" id="3796639at2759"/>
<protein>
    <recommendedName>
        <fullName evidence="6">1,3-beta-glucanosyltransferase</fullName>
        <ecNumber evidence="6">2.4.1.-</ecNumber>
    </recommendedName>
</protein>
<dbReference type="AlphaFoldDB" id="A0A6A6U228"/>
<keyword evidence="6 8" id="KW-0472">Membrane</keyword>
<evidence type="ECO:0000313" key="10">
    <source>
        <dbReference type="Proteomes" id="UP000799302"/>
    </source>
</evidence>
<comment type="similarity">
    <text evidence="2 6">Belongs to the glycosyl hydrolase 72 family.</text>
</comment>
<dbReference type="EC" id="2.4.1.-" evidence="6"/>
<dbReference type="Proteomes" id="UP000799302">
    <property type="component" value="Unassembled WGS sequence"/>
</dbReference>
<keyword evidence="6" id="KW-0449">Lipoprotein</keyword>
<dbReference type="InterPro" id="IPR017853">
    <property type="entry name" value="GH"/>
</dbReference>
<dbReference type="GO" id="GO:0098552">
    <property type="term" value="C:side of membrane"/>
    <property type="evidence" value="ECO:0007669"/>
    <property type="project" value="UniProtKB-KW"/>
</dbReference>
<comment type="function">
    <text evidence="6">Splits internally a 1,3-beta-glucan molecule and transfers the newly generated reducing end (the donor) to the non-reducing end of another 1,3-beta-glucan molecule (the acceptor) forming a 1,3-beta linkage, resulting in the elongation of 1,3-beta-glucan chains in the cell wall.</text>
</comment>
<keyword evidence="8" id="KW-0812">Transmembrane</keyword>
<keyword evidence="3" id="KW-0732">Signal</keyword>
<feature type="region of interest" description="Disordered" evidence="7">
    <location>
        <begin position="483"/>
        <end position="507"/>
    </location>
</feature>
<dbReference type="GO" id="GO:0005886">
    <property type="term" value="C:plasma membrane"/>
    <property type="evidence" value="ECO:0007669"/>
    <property type="project" value="UniProtKB-SubCell"/>
</dbReference>
<feature type="transmembrane region" description="Helical" evidence="8">
    <location>
        <begin position="514"/>
        <end position="536"/>
    </location>
</feature>
<dbReference type="Gene3D" id="1.20.58.1040">
    <property type="match status" value="1"/>
</dbReference>
<evidence type="ECO:0000256" key="4">
    <source>
        <dbReference type="ARBA" id="ARBA00023157"/>
    </source>
</evidence>
<keyword evidence="8" id="KW-1133">Transmembrane helix</keyword>
<evidence type="ECO:0000313" key="9">
    <source>
        <dbReference type="EMBL" id="KAF2666172.1"/>
    </source>
</evidence>
<evidence type="ECO:0000256" key="3">
    <source>
        <dbReference type="ARBA" id="ARBA00022729"/>
    </source>
</evidence>
<keyword evidence="10" id="KW-1185">Reference proteome</keyword>
<dbReference type="SUPFAM" id="SSF51445">
    <property type="entry name" value="(Trans)glycosidases"/>
    <property type="match status" value="1"/>
</dbReference>
<name>A0A6A6U228_9PEZI</name>
<keyword evidence="6" id="KW-0336">GPI-anchor</keyword>
<dbReference type="EMBL" id="MU004239">
    <property type="protein sequence ID" value="KAF2666172.1"/>
    <property type="molecule type" value="Genomic_DNA"/>
</dbReference>
<dbReference type="InterPro" id="IPR004886">
    <property type="entry name" value="Glucanosyltransferase"/>
</dbReference>
<accession>A0A6A6U228</accession>
<comment type="subcellular location">
    <subcellularLocation>
        <location evidence="1 6">Cell membrane</location>
        <topology evidence="1 6">Lipid-anchor</topology>
        <topology evidence="1 6">GPI-anchor</topology>
    </subcellularLocation>
</comment>
<evidence type="ECO:0000256" key="8">
    <source>
        <dbReference type="SAM" id="Phobius"/>
    </source>
</evidence>
<evidence type="ECO:0000256" key="2">
    <source>
        <dbReference type="ARBA" id="ARBA00007528"/>
    </source>
</evidence>
<dbReference type="GO" id="GO:0031505">
    <property type="term" value="P:fungal-type cell wall organization"/>
    <property type="evidence" value="ECO:0007669"/>
    <property type="project" value="TreeGrafter"/>
</dbReference>
<keyword evidence="6" id="KW-0808">Transferase</keyword>
<dbReference type="PANTHER" id="PTHR31468:SF2">
    <property type="entry name" value="1,3-BETA-GLUCANOSYLTRANSFERASE GAS1"/>
    <property type="match status" value="1"/>
</dbReference>
<reference evidence="9" key="1">
    <citation type="journal article" date="2020" name="Stud. Mycol.">
        <title>101 Dothideomycetes genomes: a test case for predicting lifestyles and emergence of pathogens.</title>
        <authorList>
            <person name="Haridas S."/>
            <person name="Albert R."/>
            <person name="Binder M."/>
            <person name="Bloem J."/>
            <person name="Labutti K."/>
            <person name="Salamov A."/>
            <person name="Andreopoulos B."/>
            <person name="Baker S."/>
            <person name="Barry K."/>
            <person name="Bills G."/>
            <person name="Bluhm B."/>
            <person name="Cannon C."/>
            <person name="Castanera R."/>
            <person name="Culley D."/>
            <person name="Daum C."/>
            <person name="Ezra D."/>
            <person name="Gonzalez J."/>
            <person name="Henrissat B."/>
            <person name="Kuo A."/>
            <person name="Liang C."/>
            <person name="Lipzen A."/>
            <person name="Lutzoni F."/>
            <person name="Magnuson J."/>
            <person name="Mondo S."/>
            <person name="Nolan M."/>
            <person name="Ohm R."/>
            <person name="Pangilinan J."/>
            <person name="Park H.-J."/>
            <person name="Ramirez L."/>
            <person name="Alfaro M."/>
            <person name="Sun H."/>
            <person name="Tritt A."/>
            <person name="Yoshinaga Y."/>
            <person name="Zwiers L.-H."/>
            <person name="Turgeon B."/>
            <person name="Goodwin S."/>
            <person name="Spatafora J."/>
            <person name="Crous P."/>
            <person name="Grigoriev I."/>
        </authorList>
    </citation>
    <scope>NUCLEOTIDE SEQUENCE</scope>
    <source>
        <strain evidence="9">CBS 115976</strain>
    </source>
</reference>
<evidence type="ECO:0000256" key="6">
    <source>
        <dbReference type="RuleBase" id="RU361209"/>
    </source>
</evidence>